<evidence type="ECO:0000313" key="2">
    <source>
        <dbReference type="Proteomes" id="UP000649617"/>
    </source>
</evidence>
<dbReference type="Proteomes" id="UP000649617">
    <property type="component" value="Unassembled WGS sequence"/>
</dbReference>
<dbReference type="OrthoDB" id="407582at2759"/>
<name>A0A812NWV2_SYMPI</name>
<dbReference type="EMBL" id="CAJNIZ010012224">
    <property type="protein sequence ID" value="CAE7331432.1"/>
    <property type="molecule type" value="Genomic_DNA"/>
</dbReference>
<reference evidence="1" key="1">
    <citation type="submission" date="2021-02" db="EMBL/GenBank/DDBJ databases">
        <authorList>
            <person name="Dougan E. K."/>
            <person name="Rhodes N."/>
            <person name="Thang M."/>
            <person name="Chan C."/>
        </authorList>
    </citation>
    <scope>NUCLEOTIDE SEQUENCE</scope>
</reference>
<accession>A0A812NWV2</accession>
<dbReference type="AlphaFoldDB" id="A0A812NWV2"/>
<protein>
    <submittedName>
        <fullName evidence="1">Uncharacterized protein</fullName>
    </submittedName>
</protein>
<sequence length="255" mass="28622">MPPLYPSPGPFPTHRALAAVSQDEVRRFYYQTTSDRALYQRPLSDEIRGENYLNVHAIGQRNTKYLQWARNVAPLTNRLSCHHTEQYVPLPLGDNKINTDLAASFKAGWQKSKGGSNAIMDSTTVYEDEYAGCGTEALKGARQPNRKPPQKLTSTVCPPGDLLETKSHEQRHFQKPRQDILKAERVPPPRPCLQMGGAAIDPPKKSAYVREHIPLRSISSPEIQATRQERCVAQLVNLDVLTANVRRNPYMSPGQ</sequence>
<proteinExistence type="predicted"/>
<comment type="caution">
    <text evidence="1">The sequence shown here is derived from an EMBL/GenBank/DDBJ whole genome shotgun (WGS) entry which is preliminary data.</text>
</comment>
<gene>
    <name evidence="1" type="ORF">SPIL2461_LOCUS7701</name>
</gene>
<keyword evidence="2" id="KW-1185">Reference proteome</keyword>
<evidence type="ECO:0000313" key="1">
    <source>
        <dbReference type="EMBL" id="CAE7331432.1"/>
    </source>
</evidence>
<organism evidence="1 2">
    <name type="scientific">Symbiodinium pilosum</name>
    <name type="common">Dinoflagellate</name>
    <dbReference type="NCBI Taxonomy" id="2952"/>
    <lineage>
        <taxon>Eukaryota</taxon>
        <taxon>Sar</taxon>
        <taxon>Alveolata</taxon>
        <taxon>Dinophyceae</taxon>
        <taxon>Suessiales</taxon>
        <taxon>Symbiodiniaceae</taxon>
        <taxon>Symbiodinium</taxon>
    </lineage>
</organism>